<evidence type="ECO:0000256" key="1">
    <source>
        <dbReference type="ARBA" id="ARBA00001962"/>
    </source>
</evidence>
<keyword evidence="2" id="KW-0001">2Fe-2S</keyword>
<dbReference type="PANTHER" id="PTHR43756:SF5">
    <property type="entry name" value="CHOLINE MONOOXYGENASE, CHLOROPLASTIC"/>
    <property type="match status" value="1"/>
</dbReference>
<evidence type="ECO:0000313" key="9">
    <source>
        <dbReference type="Proteomes" id="UP001501310"/>
    </source>
</evidence>
<dbReference type="Proteomes" id="UP001501310">
    <property type="component" value="Unassembled WGS sequence"/>
</dbReference>
<dbReference type="EMBL" id="BAAAZD010000002">
    <property type="protein sequence ID" value="GAA4004780.1"/>
    <property type="molecule type" value="Genomic_DNA"/>
</dbReference>
<evidence type="ECO:0000256" key="4">
    <source>
        <dbReference type="ARBA" id="ARBA00023002"/>
    </source>
</evidence>
<dbReference type="SUPFAM" id="SSF55961">
    <property type="entry name" value="Bet v1-like"/>
    <property type="match status" value="1"/>
</dbReference>
<accession>A0ABP7S0M0</accession>
<dbReference type="SUPFAM" id="SSF50022">
    <property type="entry name" value="ISP domain"/>
    <property type="match status" value="1"/>
</dbReference>
<feature type="domain" description="Rieske" evidence="7">
    <location>
        <begin position="58"/>
        <end position="167"/>
    </location>
</feature>
<dbReference type="Pfam" id="PF00848">
    <property type="entry name" value="Ring_hydroxyl_A"/>
    <property type="match status" value="1"/>
</dbReference>
<protein>
    <submittedName>
        <fullName evidence="8">Rieske 2Fe-2S domain-containing protein</fullName>
    </submittedName>
</protein>
<keyword evidence="9" id="KW-1185">Reference proteome</keyword>
<gene>
    <name evidence="8" type="ORF">GCM10022211_16060</name>
</gene>
<dbReference type="Gene3D" id="3.90.380.10">
    <property type="entry name" value="Naphthalene 1,2-dioxygenase Alpha Subunit, Chain A, domain 1"/>
    <property type="match status" value="2"/>
</dbReference>
<keyword evidence="5" id="KW-0408">Iron</keyword>
<dbReference type="InterPro" id="IPR036922">
    <property type="entry name" value="Rieske_2Fe-2S_sf"/>
</dbReference>
<dbReference type="PRINTS" id="PR00090">
    <property type="entry name" value="RNGDIOXGNASE"/>
</dbReference>
<comment type="cofactor">
    <cofactor evidence="1">
        <name>Fe cation</name>
        <dbReference type="ChEBI" id="CHEBI:24875"/>
    </cofactor>
</comment>
<evidence type="ECO:0000256" key="6">
    <source>
        <dbReference type="ARBA" id="ARBA00023014"/>
    </source>
</evidence>
<dbReference type="RefSeq" id="WP_344709726.1">
    <property type="nucleotide sequence ID" value="NZ_BAAAZD010000002.1"/>
</dbReference>
<dbReference type="PANTHER" id="PTHR43756">
    <property type="entry name" value="CHOLINE MONOOXYGENASE, CHLOROPLASTIC"/>
    <property type="match status" value="1"/>
</dbReference>
<dbReference type="InterPro" id="IPR017941">
    <property type="entry name" value="Rieske_2Fe-2S"/>
</dbReference>
<evidence type="ECO:0000259" key="7">
    <source>
        <dbReference type="PROSITE" id="PS51296"/>
    </source>
</evidence>
<evidence type="ECO:0000256" key="2">
    <source>
        <dbReference type="ARBA" id="ARBA00022714"/>
    </source>
</evidence>
<keyword evidence="4" id="KW-0560">Oxidoreductase</keyword>
<dbReference type="PROSITE" id="PS51296">
    <property type="entry name" value="RIESKE"/>
    <property type="match status" value="1"/>
</dbReference>
<organism evidence="8 9">
    <name type="scientific">Sphingomonas humi</name>
    <dbReference type="NCBI Taxonomy" id="335630"/>
    <lineage>
        <taxon>Bacteria</taxon>
        <taxon>Pseudomonadati</taxon>
        <taxon>Pseudomonadota</taxon>
        <taxon>Alphaproteobacteria</taxon>
        <taxon>Sphingomonadales</taxon>
        <taxon>Sphingomonadaceae</taxon>
        <taxon>Sphingomonas</taxon>
    </lineage>
</organism>
<sequence length="387" mass="42616">MDAPLRSTRPTPGQLALAEQLAGGQELLGQGIARLPANLYTDQAHFAAEQEHLFARLPLVLGPSALLPNPRTAVAHDGYGVPLIVSRDGDGKVHVLANACRHRGTRLIESEELVPAARIVCPYHAWAYRPDGSLAALPRPDCFPGLDKGTMSLRRFPAVESGGLIWFAQDPDADFAPAEALADDLDAFGLPHLHLYRRRTHDVACNWKLVVDAFLESYHVQRLHAATIAPFFADGITVADRIGPHQRAAVGRTDYLERIDRTDWRQLRKAVTYTYHLFPNSILIMSPDYVNLLTCWPRGVGRTLVEDVMLIPEPPRTEEEERHWQKSWDLLDGGTFAAEDFRAAALCHQGLASGLIDEVTLGTLEHGVADFHANIAAALMPEPPATL</sequence>
<name>A0ABP7S0M0_9SPHN</name>
<evidence type="ECO:0000313" key="8">
    <source>
        <dbReference type="EMBL" id="GAA4004780.1"/>
    </source>
</evidence>
<dbReference type="InterPro" id="IPR015879">
    <property type="entry name" value="Ring_hydroxy_dOase_asu_C_dom"/>
</dbReference>
<evidence type="ECO:0000256" key="3">
    <source>
        <dbReference type="ARBA" id="ARBA00022723"/>
    </source>
</evidence>
<reference evidence="9" key="1">
    <citation type="journal article" date="2019" name="Int. J. Syst. Evol. Microbiol.">
        <title>The Global Catalogue of Microorganisms (GCM) 10K type strain sequencing project: providing services to taxonomists for standard genome sequencing and annotation.</title>
        <authorList>
            <consortium name="The Broad Institute Genomics Platform"/>
            <consortium name="The Broad Institute Genome Sequencing Center for Infectious Disease"/>
            <person name="Wu L."/>
            <person name="Ma J."/>
        </authorList>
    </citation>
    <scope>NUCLEOTIDE SEQUENCE [LARGE SCALE GENOMIC DNA]</scope>
    <source>
        <strain evidence="9">JCM 16603</strain>
    </source>
</reference>
<keyword evidence="6" id="KW-0411">Iron-sulfur</keyword>
<comment type="caution">
    <text evidence="8">The sequence shown here is derived from an EMBL/GenBank/DDBJ whole genome shotgun (WGS) entry which is preliminary data.</text>
</comment>
<dbReference type="CDD" id="cd03469">
    <property type="entry name" value="Rieske_RO_Alpha_N"/>
    <property type="match status" value="1"/>
</dbReference>
<dbReference type="Gene3D" id="2.102.10.10">
    <property type="entry name" value="Rieske [2Fe-2S] iron-sulphur domain"/>
    <property type="match status" value="1"/>
</dbReference>
<keyword evidence="3" id="KW-0479">Metal-binding</keyword>
<dbReference type="InterPro" id="IPR001663">
    <property type="entry name" value="Rng_hydr_dOase-A"/>
</dbReference>
<evidence type="ECO:0000256" key="5">
    <source>
        <dbReference type="ARBA" id="ARBA00023004"/>
    </source>
</evidence>
<proteinExistence type="predicted"/>
<dbReference type="Pfam" id="PF00355">
    <property type="entry name" value="Rieske"/>
    <property type="match status" value="1"/>
</dbReference>